<dbReference type="Pfam" id="PF02548">
    <property type="entry name" value="Pantoate_transf"/>
    <property type="match status" value="1"/>
</dbReference>
<dbReference type="GO" id="GO:0005737">
    <property type="term" value="C:cytoplasm"/>
    <property type="evidence" value="ECO:0007669"/>
    <property type="project" value="UniProtKB-SubCell"/>
</dbReference>
<proteinExistence type="inferred from homology"/>
<dbReference type="PIRSF" id="PIRSF000388">
    <property type="entry name" value="Pantoate_hydroxy_MeTrfase"/>
    <property type="match status" value="1"/>
</dbReference>
<feature type="active site" description="Proton acceptor" evidence="7 8">
    <location>
        <position position="186"/>
    </location>
</feature>
<comment type="catalytic activity">
    <reaction evidence="7">
        <text>(6R)-5,10-methylene-5,6,7,8-tetrahydrofolate + 3-methyl-2-oxobutanoate + H2O = 2-dehydropantoate + (6S)-5,6,7,8-tetrahydrofolate</text>
        <dbReference type="Rhea" id="RHEA:11824"/>
        <dbReference type="ChEBI" id="CHEBI:11561"/>
        <dbReference type="ChEBI" id="CHEBI:11851"/>
        <dbReference type="ChEBI" id="CHEBI:15377"/>
        <dbReference type="ChEBI" id="CHEBI:15636"/>
        <dbReference type="ChEBI" id="CHEBI:57453"/>
        <dbReference type="EC" id="2.1.2.11"/>
    </reaction>
</comment>
<dbReference type="GO" id="GO:0000287">
    <property type="term" value="F:magnesium ion binding"/>
    <property type="evidence" value="ECO:0007669"/>
    <property type="project" value="TreeGrafter"/>
</dbReference>
<keyword evidence="7 10" id="KW-0460">Magnesium</keyword>
<sequence length="263" mass="28020">MSTSSSPITVPALARKKSRGEKITMLTAYDYPTALLVDRAGVDVVLVGDSLVMEELGYDSTVPGTMEMMLHHIKAVRRGVAHALVAGDLPFLSYQVNADEAVRNAGRLLQEGGANAVKLEGGVAIAPTIRRVVDAGIPVIGHIGFTPQSVNQIGLQKQGKDAQGAEQVMQDARAVQEAGAFAIVLELIPDDLAARVTEELEIITIGIGAGPRCDGQVLVTSDLLGMRPERAAFKHVRQYAQIGAEIERALSAYREDVEAGRFP</sequence>
<keyword evidence="7" id="KW-0963">Cytoplasm</keyword>
<comment type="pathway">
    <text evidence="1 7">Cofactor biosynthesis; (R)-pantothenate biosynthesis; (R)-pantoate from 3-methyl-2-oxobutanoate: step 1/2.</text>
</comment>
<gene>
    <name evidence="7 11" type="primary">panB</name>
    <name evidence="11" type="ORF">CCAX7_12840</name>
</gene>
<dbReference type="Proteomes" id="UP000287394">
    <property type="component" value="Chromosome"/>
</dbReference>
<comment type="subcellular location">
    <subcellularLocation>
        <location evidence="7">Cytoplasm</location>
    </subcellularLocation>
</comment>
<dbReference type="SUPFAM" id="SSF51621">
    <property type="entry name" value="Phosphoenolpyruvate/pyruvate domain"/>
    <property type="match status" value="1"/>
</dbReference>
<dbReference type="PANTHER" id="PTHR20881:SF0">
    <property type="entry name" value="3-METHYL-2-OXOBUTANOATE HYDROXYMETHYLTRANSFERASE"/>
    <property type="match status" value="1"/>
</dbReference>
<dbReference type="HAMAP" id="MF_00156">
    <property type="entry name" value="PanB"/>
    <property type="match status" value="1"/>
</dbReference>
<keyword evidence="7 10" id="KW-0479">Metal-binding</keyword>
<dbReference type="EMBL" id="AP025739">
    <property type="protein sequence ID" value="BDI29233.1"/>
    <property type="molecule type" value="Genomic_DNA"/>
</dbReference>
<name>A0A402D4N9_9BACT</name>
<dbReference type="Gene3D" id="3.20.20.60">
    <property type="entry name" value="Phosphoenolpyruvate-binding domains"/>
    <property type="match status" value="1"/>
</dbReference>
<evidence type="ECO:0000256" key="6">
    <source>
        <dbReference type="ARBA" id="ARBA00056497"/>
    </source>
</evidence>
<feature type="binding site" evidence="7 10">
    <location>
        <position position="49"/>
    </location>
    <ligand>
        <name>Mg(2+)</name>
        <dbReference type="ChEBI" id="CHEBI:18420"/>
    </ligand>
</feature>
<evidence type="ECO:0000256" key="4">
    <source>
        <dbReference type="ARBA" id="ARBA00022655"/>
    </source>
</evidence>
<dbReference type="GO" id="GO:0003864">
    <property type="term" value="F:3-methyl-2-oxobutanoate hydroxymethyltransferase activity"/>
    <property type="evidence" value="ECO:0007669"/>
    <property type="project" value="UniProtKB-UniRule"/>
</dbReference>
<reference evidence="11 12" key="1">
    <citation type="journal article" date="2019" name="Int. J. Syst. Evol. Microbiol.">
        <title>Capsulimonas corticalis gen. nov., sp. nov., an aerobic capsulated bacterium, of a novel bacterial order, Capsulimonadales ord. nov., of the class Armatimonadia of the phylum Armatimonadetes.</title>
        <authorList>
            <person name="Li J."/>
            <person name="Kudo C."/>
            <person name="Tonouchi A."/>
        </authorList>
    </citation>
    <scope>NUCLEOTIDE SEQUENCE [LARGE SCALE GENOMIC DNA]</scope>
    <source>
        <strain evidence="11 12">AX-7</strain>
    </source>
</reference>
<comment type="function">
    <text evidence="6 7">Catalyzes the reversible reaction in which hydroxymethyl group from 5,10-methylenetetrahydrofolate is transferred onto alpha-ketoisovalerate to form ketopantoate.</text>
</comment>
<dbReference type="NCBIfam" id="NF001452">
    <property type="entry name" value="PRK00311.1"/>
    <property type="match status" value="1"/>
</dbReference>
<dbReference type="OrthoDB" id="9781789at2"/>
<dbReference type="RefSeq" id="WP_119324489.1">
    <property type="nucleotide sequence ID" value="NZ_AP025739.1"/>
</dbReference>
<evidence type="ECO:0000313" key="11">
    <source>
        <dbReference type="EMBL" id="BDI29233.1"/>
    </source>
</evidence>
<dbReference type="FunFam" id="3.20.20.60:FF:000003">
    <property type="entry name" value="3-methyl-2-oxobutanoate hydroxymethyltransferase"/>
    <property type="match status" value="1"/>
</dbReference>
<dbReference type="InterPro" id="IPR040442">
    <property type="entry name" value="Pyrv_kinase-like_dom_sf"/>
</dbReference>
<dbReference type="NCBIfam" id="TIGR00222">
    <property type="entry name" value="panB"/>
    <property type="match status" value="1"/>
</dbReference>
<evidence type="ECO:0000256" key="10">
    <source>
        <dbReference type="PIRSR" id="PIRSR000388-3"/>
    </source>
</evidence>
<dbReference type="InterPro" id="IPR003700">
    <property type="entry name" value="Pantoate_hydroxy_MeTrfase"/>
</dbReference>
<feature type="binding site" evidence="7 10">
    <location>
        <position position="120"/>
    </location>
    <ligand>
        <name>Mg(2+)</name>
        <dbReference type="ChEBI" id="CHEBI:18420"/>
    </ligand>
</feature>
<keyword evidence="5 7" id="KW-0808">Transferase</keyword>
<dbReference type="GO" id="GO:0015940">
    <property type="term" value="P:pantothenate biosynthetic process"/>
    <property type="evidence" value="ECO:0007669"/>
    <property type="project" value="UniProtKB-UniRule"/>
</dbReference>
<dbReference type="PANTHER" id="PTHR20881">
    <property type="entry name" value="3-METHYL-2-OXOBUTANOATE HYDROXYMETHYLTRANSFERASE"/>
    <property type="match status" value="1"/>
</dbReference>
<feature type="binding site" evidence="7 9">
    <location>
        <position position="118"/>
    </location>
    <ligand>
        <name>3-methyl-2-oxobutanoate</name>
        <dbReference type="ChEBI" id="CHEBI:11851"/>
    </ligand>
</feature>
<keyword evidence="4 7" id="KW-0566">Pantothenate biosynthesis</keyword>
<comment type="subunit">
    <text evidence="3 7">Homodecamer; pentamer of dimers.</text>
</comment>
<comment type="similarity">
    <text evidence="2 7">Belongs to the PanB family.</text>
</comment>
<evidence type="ECO:0000256" key="8">
    <source>
        <dbReference type="PIRSR" id="PIRSR000388-1"/>
    </source>
</evidence>
<feature type="binding site" evidence="7 9">
    <location>
        <position position="88"/>
    </location>
    <ligand>
        <name>3-methyl-2-oxobutanoate</name>
        <dbReference type="ChEBI" id="CHEBI:11851"/>
    </ligand>
</feature>
<dbReference type="KEGG" id="ccot:CCAX7_12840"/>
<protein>
    <recommendedName>
        <fullName evidence="7">3-methyl-2-oxobutanoate hydroxymethyltransferase</fullName>
        <ecNumber evidence="7">2.1.2.11</ecNumber>
    </recommendedName>
    <alternativeName>
        <fullName evidence="7">Ketopantoate hydroxymethyltransferase</fullName>
        <shortName evidence="7">KPHMT</shortName>
    </alternativeName>
</protein>
<dbReference type="EC" id="2.1.2.11" evidence="7"/>
<comment type="cofactor">
    <cofactor evidence="7 10">
        <name>Mg(2+)</name>
        <dbReference type="ChEBI" id="CHEBI:18420"/>
    </cofactor>
    <text evidence="7 10">Binds 1 Mg(2+) ion per subunit.</text>
</comment>
<evidence type="ECO:0000256" key="3">
    <source>
        <dbReference type="ARBA" id="ARBA00011424"/>
    </source>
</evidence>
<evidence type="ECO:0000313" key="12">
    <source>
        <dbReference type="Proteomes" id="UP000287394"/>
    </source>
</evidence>
<keyword evidence="12" id="KW-1185">Reference proteome</keyword>
<feature type="binding site" evidence="7 10">
    <location>
        <position position="88"/>
    </location>
    <ligand>
        <name>Mg(2+)</name>
        <dbReference type="ChEBI" id="CHEBI:18420"/>
    </ligand>
</feature>
<dbReference type="AlphaFoldDB" id="A0A402D4N9"/>
<evidence type="ECO:0000256" key="1">
    <source>
        <dbReference type="ARBA" id="ARBA00005033"/>
    </source>
</evidence>
<dbReference type="InterPro" id="IPR015813">
    <property type="entry name" value="Pyrv/PenolPyrv_kinase-like_dom"/>
</dbReference>
<evidence type="ECO:0000256" key="7">
    <source>
        <dbReference type="HAMAP-Rule" id="MF_00156"/>
    </source>
</evidence>
<dbReference type="CDD" id="cd06557">
    <property type="entry name" value="KPHMT-like"/>
    <property type="match status" value="1"/>
</dbReference>
<accession>A0A402D4N9</accession>
<organism evidence="11 12">
    <name type="scientific">Capsulimonas corticalis</name>
    <dbReference type="NCBI Taxonomy" id="2219043"/>
    <lineage>
        <taxon>Bacteria</taxon>
        <taxon>Bacillati</taxon>
        <taxon>Armatimonadota</taxon>
        <taxon>Armatimonadia</taxon>
        <taxon>Capsulimonadales</taxon>
        <taxon>Capsulimonadaceae</taxon>
        <taxon>Capsulimonas</taxon>
    </lineage>
</organism>
<evidence type="ECO:0000256" key="5">
    <source>
        <dbReference type="ARBA" id="ARBA00022679"/>
    </source>
</evidence>
<evidence type="ECO:0000256" key="2">
    <source>
        <dbReference type="ARBA" id="ARBA00008676"/>
    </source>
</evidence>
<dbReference type="FunCoup" id="A0A402D4N9">
    <property type="interactions" value="407"/>
</dbReference>
<feature type="binding site" evidence="7 9">
    <location>
        <begin position="49"/>
        <end position="50"/>
    </location>
    <ligand>
        <name>3-methyl-2-oxobutanoate</name>
        <dbReference type="ChEBI" id="CHEBI:11851"/>
    </ligand>
</feature>
<evidence type="ECO:0000256" key="9">
    <source>
        <dbReference type="PIRSR" id="PIRSR000388-2"/>
    </source>
</evidence>